<protein>
    <recommendedName>
        <fullName evidence="5">CCHC-type domain-containing protein</fullName>
    </recommendedName>
</protein>
<dbReference type="Pfam" id="PF01535">
    <property type="entry name" value="PPR"/>
    <property type="match status" value="6"/>
</dbReference>
<dbReference type="NCBIfam" id="TIGR00756">
    <property type="entry name" value="PPR"/>
    <property type="match status" value="4"/>
</dbReference>
<keyword evidence="2" id="KW-0863">Zinc-finger</keyword>
<dbReference type="PROSITE" id="PS50158">
    <property type="entry name" value="ZF_CCHC"/>
    <property type="match status" value="1"/>
</dbReference>
<feature type="repeat" description="PPR" evidence="3">
    <location>
        <begin position="967"/>
        <end position="1001"/>
    </location>
</feature>
<comment type="caution">
    <text evidence="6">The sequence shown here is derived from an EMBL/GenBank/DDBJ whole genome shotgun (WGS) entry which is preliminary data.</text>
</comment>
<dbReference type="Pfam" id="PF14432">
    <property type="entry name" value="DYW_deaminase"/>
    <property type="match status" value="1"/>
</dbReference>
<proteinExistence type="predicted"/>
<keyword evidence="1" id="KW-0677">Repeat</keyword>
<feature type="repeat" description="PPR" evidence="3">
    <location>
        <begin position="1169"/>
        <end position="1203"/>
    </location>
</feature>
<dbReference type="GO" id="GO:0008270">
    <property type="term" value="F:zinc ion binding"/>
    <property type="evidence" value="ECO:0007669"/>
    <property type="project" value="UniProtKB-KW"/>
</dbReference>
<dbReference type="InterPro" id="IPR032867">
    <property type="entry name" value="DYW_dom"/>
</dbReference>
<feature type="compositionally biased region" description="Polar residues" evidence="4">
    <location>
        <begin position="426"/>
        <end position="436"/>
    </location>
</feature>
<dbReference type="InterPro" id="IPR002885">
    <property type="entry name" value="PPR_rpt"/>
</dbReference>
<dbReference type="InterPro" id="IPR001077">
    <property type="entry name" value="COMT_C"/>
</dbReference>
<dbReference type="Proteomes" id="UP000734854">
    <property type="component" value="Unassembled WGS sequence"/>
</dbReference>
<dbReference type="InterPro" id="IPR046960">
    <property type="entry name" value="PPR_At4g14850-like_plant"/>
</dbReference>
<keyword evidence="7" id="KW-1185">Reference proteome</keyword>
<evidence type="ECO:0000256" key="4">
    <source>
        <dbReference type="SAM" id="MobiDB-lite"/>
    </source>
</evidence>
<dbReference type="GO" id="GO:0009451">
    <property type="term" value="P:RNA modification"/>
    <property type="evidence" value="ECO:0007669"/>
    <property type="project" value="InterPro"/>
</dbReference>
<evidence type="ECO:0000256" key="3">
    <source>
        <dbReference type="PROSITE-ProRule" id="PRU00708"/>
    </source>
</evidence>
<dbReference type="GO" id="GO:0008171">
    <property type="term" value="F:O-methyltransferase activity"/>
    <property type="evidence" value="ECO:0007669"/>
    <property type="project" value="InterPro"/>
</dbReference>
<gene>
    <name evidence="6" type="ORF">ZIOFF_074681</name>
</gene>
<feature type="compositionally biased region" description="Basic and acidic residues" evidence="4">
    <location>
        <begin position="94"/>
        <end position="105"/>
    </location>
</feature>
<reference evidence="6 7" key="1">
    <citation type="submission" date="2020-08" db="EMBL/GenBank/DDBJ databases">
        <title>Plant Genome Project.</title>
        <authorList>
            <person name="Zhang R.-G."/>
        </authorList>
    </citation>
    <scope>NUCLEOTIDE SEQUENCE [LARGE SCALE GENOMIC DNA]</scope>
    <source>
        <tissue evidence="6">Rhizome</tissue>
    </source>
</reference>
<feature type="repeat" description="PPR" evidence="3">
    <location>
        <begin position="1138"/>
        <end position="1168"/>
    </location>
</feature>
<feature type="repeat" description="PPR" evidence="3">
    <location>
        <begin position="1068"/>
        <end position="1102"/>
    </location>
</feature>
<keyword evidence="2" id="KW-0479">Metal-binding</keyword>
<dbReference type="InterPro" id="IPR011990">
    <property type="entry name" value="TPR-like_helical_dom_sf"/>
</dbReference>
<feature type="compositionally biased region" description="Low complexity" evidence="4">
    <location>
        <begin position="682"/>
        <end position="696"/>
    </location>
</feature>
<organism evidence="6 7">
    <name type="scientific">Zingiber officinale</name>
    <name type="common">Ginger</name>
    <name type="synonym">Amomum zingiber</name>
    <dbReference type="NCBI Taxonomy" id="94328"/>
    <lineage>
        <taxon>Eukaryota</taxon>
        <taxon>Viridiplantae</taxon>
        <taxon>Streptophyta</taxon>
        <taxon>Embryophyta</taxon>
        <taxon>Tracheophyta</taxon>
        <taxon>Spermatophyta</taxon>
        <taxon>Magnoliopsida</taxon>
        <taxon>Liliopsida</taxon>
        <taxon>Zingiberales</taxon>
        <taxon>Zingiberaceae</taxon>
        <taxon>Zingiber</taxon>
    </lineage>
</organism>
<feature type="region of interest" description="Disordered" evidence="4">
    <location>
        <begin position="391"/>
        <end position="439"/>
    </location>
</feature>
<sequence>MTPEPTQRWYLLVQVASESNLSFDVVKGEILVDHGTQVQVQVGRGDPTLSGAIERSGGPKIKEKVRPNQSIELDDRSIEQGQLKVGSSQRQIPARKEESGFDRPNRGIGRPNYYGTYKKELELCKLLRPKVPAELQPSITSVDFGKKSYSELPIGAVKNREPSSRSRPRLRTKMSNSYQEGYNTVQPPLFNGENFSYWKNRMECYLKSDIELWFTILKGYTPPTKDGTPLEPKEWTPPMIRKAQLNYKAFNTIQCGLTMEELNRVGPYDNAKELWDSLVKLHEGTDESKLDELFYELELYEQSNVSHVEKGVALYAGPSKEVKSKTKIESESESNFDSTNEEELVNMVRRLLTTKKFRRSAKKTPLNQTQNKSEVICYECNKKGYFKNECPNWKEERPKSTRRKKALQATWDETSSDESETEQTKHSSQLKNNTSGRIGGSAEGERIAFCHHNYSRSFCYTIRLSTMSHVNDTTSQKDIEKYYRGPVAWSSGITARFGLHSIHDPARCFAELASDCLTVVSELGGGPVGHASRWTALALEDLGADSQLCKTFHYAMEESSFAIDQAIALHLPRLRRRRGARRHQRRPSITVSGTCERRYVRISYAIFTKWILHDWGDEECVKTLKNCRKALPENGRAMVVECLLPAIPEQTAQARAVLQIDLDMMGGCLGGKERSEEDCFGSPPSSLNPKSNPSPRFSPRLLSHPSYLLLELCTDRRELRQFLPQVVKRGLHREHVFQTRLVALFSRFGSLRDAALIFDAVDHKPEELYHSMLKGHAKYSSLDRALAFYLAIRRAGVRPAVYSFTYLLKACSDRSDLRTGREIHAQLFSNGFGSNVFAMTAVVNMYAKCRRIDDARRMFDRIPERDLVAWNAIVAGYAQNGISELALQMLIRMQEDGHRPDSITLVSALPACANIRYLRIGKSIHAFAIRAGFDSMVNLSTAFVDVYSKCGAIETARLVFDSMHLKNVVSWNSMIDGYGQNGNAEEALSLFKKMLAEGIQATDVTMMGALFACGELGELEEGRRIHGMLIGIGLESDTSVANALITMYSKCKRVHLAEQVFENLKAKTLVSWNAMILGYAQNDRVEDALRLFNKMQWENVRPDSFTMVSVIPAIADLSVLRQAKWIHGLAIRLCLEKNVFVMTSLVDLYAKCGSVRIARKLFDSMEERHVTSWNAMIDGYCTHGLGKSAVELFEEMKRSSVRPNDVTFLSVLSACGHSGLVDEGQKYFDSMKHDYGLEPRSDHYGCMVDLLGRIGRLDEAWEFIQKMPIEPSISVYGAMLGACKIHKNVKLGERAAKKLFELEPEEGGYHVLLANIYATASMWEDVARVRTTMEKAGLQKTPGYSWMDWKNELHTFYSGGTNHPQSEKIYARLAKLIDEIKAAGYVPHTDSSHDVEEDVKEQLLNTHSEKLAIAFGLINTAPGTTIQIRKNLRVCRDCHNATKFISQVTGREIIVRDMQRFHHFKNGRCSCGDYW</sequence>
<evidence type="ECO:0000313" key="7">
    <source>
        <dbReference type="Proteomes" id="UP000734854"/>
    </source>
</evidence>
<evidence type="ECO:0000256" key="1">
    <source>
        <dbReference type="ARBA" id="ARBA00022737"/>
    </source>
</evidence>
<dbReference type="SUPFAM" id="SSF53335">
    <property type="entry name" value="S-adenosyl-L-methionine-dependent methyltransferases"/>
    <property type="match status" value="1"/>
</dbReference>
<dbReference type="Gene3D" id="1.25.40.10">
    <property type="entry name" value="Tetratricopeptide repeat domain"/>
    <property type="match status" value="4"/>
</dbReference>
<dbReference type="InterPro" id="IPR029063">
    <property type="entry name" value="SAM-dependent_MTases_sf"/>
</dbReference>
<keyword evidence="2" id="KW-0862">Zinc</keyword>
<feature type="repeat" description="PPR" evidence="3">
    <location>
        <begin position="866"/>
        <end position="900"/>
    </location>
</feature>
<feature type="region of interest" description="Disordered" evidence="4">
    <location>
        <begin position="675"/>
        <end position="696"/>
    </location>
</feature>
<dbReference type="EMBL" id="JACMSC010000042">
    <property type="protein sequence ID" value="KAG6467490.1"/>
    <property type="molecule type" value="Genomic_DNA"/>
</dbReference>
<dbReference type="PANTHER" id="PTHR47926:SF373">
    <property type="entry name" value="TETRATRICOPEPTIDE-LIKE HELICAL DOMAIN SUPERFAMILY, DYW DOMAIN-CONTAINING PROTEIN"/>
    <property type="match status" value="1"/>
</dbReference>
<feature type="repeat" description="PPR" evidence="3">
    <location>
        <begin position="765"/>
        <end position="799"/>
    </location>
</feature>
<dbReference type="InterPro" id="IPR001878">
    <property type="entry name" value="Znf_CCHC"/>
</dbReference>
<dbReference type="PANTHER" id="PTHR47926">
    <property type="entry name" value="PENTATRICOPEPTIDE REPEAT-CONTAINING PROTEIN"/>
    <property type="match status" value="1"/>
</dbReference>
<dbReference type="SUPFAM" id="SSF57756">
    <property type="entry name" value="Retrovirus zinc finger-like domains"/>
    <property type="match status" value="1"/>
</dbReference>
<feature type="repeat" description="PPR" evidence="3">
    <location>
        <begin position="835"/>
        <end position="865"/>
    </location>
</feature>
<dbReference type="GO" id="GO:0003723">
    <property type="term" value="F:RNA binding"/>
    <property type="evidence" value="ECO:0007669"/>
    <property type="project" value="InterPro"/>
</dbReference>
<feature type="region of interest" description="Disordered" evidence="4">
    <location>
        <begin position="84"/>
        <end position="109"/>
    </location>
</feature>
<dbReference type="InterPro" id="IPR036875">
    <property type="entry name" value="Znf_CCHC_sf"/>
</dbReference>
<dbReference type="FunFam" id="1.25.40.10:FF:000682">
    <property type="entry name" value="Pentatricopeptide repeat-containing protein At3g16610"/>
    <property type="match status" value="1"/>
</dbReference>
<evidence type="ECO:0000313" key="6">
    <source>
        <dbReference type="EMBL" id="KAG6467490.1"/>
    </source>
</evidence>
<dbReference type="FunFam" id="1.25.40.10:FF:002415">
    <property type="entry name" value="Uncharacterized protein"/>
    <property type="match status" value="1"/>
</dbReference>
<dbReference type="PROSITE" id="PS51375">
    <property type="entry name" value="PPR"/>
    <property type="match status" value="7"/>
</dbReference>
<feature type="domain" description="CCHC-type" evidence="5">
    <location>
        <begin position="377"/>
        <end position="392"/>
    </location>
</feature>
<dbReference type="Gene3D" id="3.40.50.150">
    <property type="entry name" value="Vaccinia Virus protein VP39"/>
    <property type="match status" value="1"/>
</dbReference>
<accession>A0A8J5E936</accession>
<dbReference type="FunFam" id="1.25.40.10:FF:000663">
    <property type="entry name" value="Uncharacterized protein"/>
    <property type="match status" value="1"/>
</dbReference>
<dbReference type="Pfam" id="PF00891">
    <property type="entry name" value="Methyltransf_2"/>
    <property type="match status" value="1"/>
</dbReference>
<dbReference type="Pfam" id="PF13041">
    <property type="entry name" value="PPR_2"/>
    <property type="match status" value="2"/>
</dbReference>
<name>A0A8J5E936_ZINOF</name>
<dbReference type="Pfam" id="PF20431">
    <property type="entry name" value="E_motif"/>
    <property type="match status" value="1"/>
</dbReference>
<dbReference type="FunFam" id="1.25.40.10:FF:000607">
    <property type="entry name" value="Pentatricopeptide repeat-containing protein, mitochondrial"/>
    <property type="match status" value="1"/>
</dbReference>
<dbReference type="InterPro" id="IPR046848">
    <property type="entry name" value="E_motif"/>
</dbReference>
<evidence type="ECO:0000256" key="2">
    <source>
        <dbReference type="PROSITE-ProRule" id="PRU00047"/>
    </source>
</evidence>
<evidence type="ECO:0000259" key="5">
    <source>
        <dbReference type="PROSITE" id="PS50158"/>
    </source>
</evidence>